<keyword evidence="2" id="KW-1185">Reference proteome</keyword>
<feature type="region of interest" description="Disordered" evidence="1">
    <location>
        <begin position="75"/>
        <end position="172"/>
    </location>
</feature>
<reference evidence="3" key="1">
    <citation type="submission" date="2022-11" db="UniProtKB">
        <authorList>
            <consortium name="WormBaseParasite"/>
        </authorList>
    </citation>
    <scope>IDENTIFICATION</scope>
</reference>
<accession>A0A914VTH8</accession>
<dbReference type="Proteomes" id="UP000887566">
    <property type="component" value="Unplaced"/>
</dbReference>
<feature type="compositionally biased region" description="Basic and acidic residues" evidence="1">
    <location>
        <begin position="27"/>
        <end position="37"/>
    </location>
</feature>
<organism evidence="2 3">
    <name type="scientific">Plectus sambesii</name>
    <dbReference type="NCBI Taxonomy" id="2011161"/>
    <lineage>
        <taxon>Eukaryota</taxon>
        <taxon>Metazoa</taxon>
        <taxon>Ecdysozoa</taxon>
        <taxon>Nematoda</taxon>
        <taxon>Chromadorea</taxon>
        <taxon>Plectida</taxon>
        <taxon>Plectina</taxon>
        <taxon>Plectoidea</taxon>
        <taxon>Plectidae</taxon>
        <taxon>Plectus</taxon>
    </lineage>
</organism>
<feature type="region of interest" description="Disordered" evidence="1">
    <location>
        <begin position="1"/>
        <end position="53"/>
    </location>
</feature>
<feature type="compositionally biased region" description="Low complexity" evidence="1">
    <location>
        <begin position="142"/>
        <end position="159"/>
    </location>
</feature>
<evidence type="ECO:0000256" key="1">
    <source>
        <dbReference type="SAM" id="MobiDB-lite"/>
    </source>
</evidence>
<sequence length="172" mass="17645">MVVDHWHHAAPAAKVSTGGGDDEDDTEHGAASKKSERDDDDDTDVLHATADRRVNGCPDRLRAANQLVGEQNDLAPIQLGGQASNKAPVAVVVGRTRRQPSSTVGAGRSHRSGEAGPIAGPPNSHASDEGRSSTLPAIGGDVSTASASAEASVESPTSTRSPMTRLNLDGRA</sequence>
<dbReference type="AlphaFoldDB" id="A0A914VTH8"/>
<evidence type="ECO:0000313" key="2">
    <source>
        <dbReference type="Proteomes" id="UP000887566"/>
    </source>
</evidence>
<evidence type="ECO:0000313" key="3">
    <source>
        <dbReference type="WBParaSite" id="PSAMB.scaffold2520size22771.g18152.t1"/>
    </source>
</evidence>
<proteinExistence type="predicted"/>
<protein>
    <submittedName>
        <fullName evidence="3">Uncharacterized protein</fullName>
    </submittedName>
</protein>
<name>A0A914VTH8_9BILA</name>
<dbReference type="WBParaSite" id="PSAMB.scaffold2520size22771.g18152.t1">
    <property type="protein sequence ID" value="PSAMB.scaffold2520size22771.g18152.t1"/>
    <property type="gene ID" value="PSAMB.scaffold2520size22771.g18152"/>
</dbReference>